<dbReference type="InterPro" id="IPR023606">
    <property type="entry name" value="CoA-Trfase_III_dom_1_sf"/>
</dbReference>
<dbReference type="SUPFAM" id="SSF89796">
    <property type="entry name" value="CoA-transferase family III (CaiB/BaiF)"/>
    <property type="match status" value="1"/>
</dbReference>
<evidence type="ECO:0000313" key="3">
    <source>
        <dbReference type="Proteomes" id="UP001341444"/>
    </source>
</evidence>
<accession>A0ABU6MGF0</accession>
<dbReference type="Proteomes" id="UP001341444">
    <property type="component" value="Unassembled WGS sequence"/>
</dbReference>
<proteinExistence type="predicted"/>
<organism evidence="2 3">
    <name type="scientific">Heyndrickxia acidicola</name>
    <dbReference type="NCBI Taxonomy" id="209389"/>
    <lineage>
        <taxon>Bacteria</taxon>
        <taxon>Bacillati</taxon>
        <taxon>Bacillota</taxon>
        <taxon>Bacilli</taxon>
        <taxon>Bacillales</taxon>
        <taxon>Bacillaceae</taxon>
        <taxon>Heyndrickxia</taxon>
    </lineage>
</organism>
<dbReference type="InterPro" id="IPR050483">
    <property type="entry name" value="CoA-transferase_III_domain"/>
</dbReference>
<dbReference type="Pfam" id="PF02515">
    <property type="entry name" value="CoA_transf_3"/>
    <property type="match status" value="1"/>
</dbReference>
<protein>
    <submittedName>
        <fullName evidence="2">CoA transferase</fullName>
    </submittedName>
</protein>
<dbReference type="PANTHER" id="PTHR48207">
    <property type="entry name" value="SUCCINATE--HYDROXYMETHYLGLUTARATE COA-TRANSFERASE"/>
    <property type="match status" value="1"/>
</dbReference>
<dbReference type="EMBL" id="JARMAB010000006">
    <property type="protein sequence ID" value="MED1202352.1"/>
    <property type="molecule type" value="Genomic_DNA"/>
</dbReference>
<evidence type="ECO:0000256" key="1">
    <source>
        <dbReference type="ARBA" id="ARBA00022679"/>
    </source>
</evidence>
<dbReference type="InterPro" id="IPR003673">
    <property type="entry name" value="CoA-Trfase_fam_III"/>
</dbReference>
<sequence>MGSALSGIKVLDLTRVLAGPLCTMTLGDLGAEIIKVEAPGGSDDTRYWGPPFQNNISAYYLCANRNKKSLTVNLKADKGKEIIKKLALESDVIIHNFKTGTMERLGLSYDVLSELNPRAVYCSITGFGETGPYKELAGYDFIIQAMCGFMSITGSKESGPQKAGVAITDILTGLNACIAIQAALLERSRSGKGQKIDISLFDSGVASLVNIASNYLMSGSIPKPLGNHHANIVPYQTFDTSDGKMVIAVGNNSQFEKLCSLLGLVHLSSDERFRTNSDRVKNREELVGILQNILIKNATRHWQNLCNDNGIPSGPIYNVEEVFQSPQIKAREMIVEMEHPEAGIIQLVGTPLKLSRTPVTMKHHPPSPGEHSQEILDRLGYSEEEVKEFAEHHII</sequence>
<name>A0ABU6MGF0_9BACI</name>
<comment type="caution">
    <text evidence="2">The sequence shown here is derived from an EMBL/GenBank/DDBJ whole genome shotgun (WGS) entry which is preliminary data.</text>
</comment>
<dbReference type="RefSeq" id="WP_066265975.1">
    <property type="nucleotide sequence ID" value="NZ_JARMAB010000006.1"/>
</dbReference>
<dbReference type="Gene3D" id="3.30.1540.10">
    <property type="entry name" value="formyl-coa transferase, domain 3"/>
    <property type="match status" value="1"/>
</dbReference>
<dbReference type="PANTHER" id="PTHR48207:SF3">
    <property type="entry name" value="SUCCINATE--HYDROXYMETHYLGLUTARATE COA-TRANSFERASE"/>
    <property type="match status" value="1"/>
</dbReference>
<dbReference type="GO" id="GO:0016740">
    <property type="term" value="F:transferase activity"/>
    <property type="evidence" value="ECO:0007669"/>
    <property type="project" value="UniProtKB-KW"/>
</dbReference>
<keyword evidence="3" id="KW-1185">Reference proteome</keyword>
<gene>
    <name evidence="2" type="ORF">P4T90_04510</name>
</gene>
<dbReference type="Gene3D" id="3.40.50.10540">
    <property type="entry name" value="Crotonobetainyl-coa:carnitine coa-transferase, domain 1"/>
    <property type="match status" value="1"/>
</dbReference>
<reference evidence="2 3" key="1">
    <citation type="submission" date="2023-03" db="EMBL/GenBank/DDBJ databases">
        <title>Bacillus Genome Sequencing.</title>
        <authorList>
            <person name="Dunlap C."/>
        </authorList>
    </citation>
    <scope>NUCLEOTIDE SEQUENCE [LARGE SCALE GENOMIC DNA]</scope>
    <source>
        <strain evidence="2 3">B-23453</strain>
    </source>
</reference>
<dbReference type="InterPro" id="IPR044855">
    <property type="entry name" value="CoA-Trfase_III_dom3_sf"/>
</dbReference>
<keyword evidence="1 2" id="KW-0808">Transferase</keyword>
<evidence type="ECO:0000313" key="2">
    <source>
        <dbReference type="EMBL" id="MED1202352.1"/>
    </source>
</evidence>